<organism evidence="1 2">
    <name type="scientific">Afipia massiliensis</name>
    <dbReference type="NCBI Taxonomy" id="211460"/>
    <lineage>
        <taxon>Bacteria</taxon>
        <taxon>Pseudomonadati</taxon>
        <taxon>Pseudomonadota</taxon>
        <taxon>Alphaproteobacteria</taxon>
        <taxon>Hyphomicrobiales</taxon>
        <taxon>Nitrobacteraceae</taxon>
        <taxon>Afipia</taxon>
    </lineage>
</organism>
<evidence type="ECO:0000313" key="1">
    <source>
        <dbReference type="EMBL" id="MBB5053463.1"/>
    </source>
</evidence>
<dbReference type="RefSeq" id="WP_184087037.1">
    <property type="nucleotide sequence ID" value="NZ_JACHIJ010000004.1"/>
</dbReference>
<reference evidence="1 2" key="1">
    <citation type="submission" date="2020-08" db="EMBL/GenBank/DDBJ databases">
        <title>Genomic Encyclopedia of Type Strains, Phase IV (KMG-IV): sequencing the most valuable type-strain genomes for metagenomic binning, comparative biology and taxonomic classification.</title>
        <authorList>
            <person name="Goeker M."/>
        </authorList>
    </citation>
    <scope>NUCLEOTIDE SEQUENCE [LARGE SCALE GENOMIC DNA]</scope>
    <source>
        <strain evidence="1 2">DSM 17498</strain>
    </source>
</reference>
<dbReference type="Proteomes" id="UP000521227">
    <property type="component" value="Unassembled WGS sequence"/>
</dbReference>
<evidence type="ECO:0000313" key="2">
    <source>
        <dbReference type="Proteomes" id="UP000521227"/>
    </source>
</evidence>
<dbReference type="PROSITE" id="PS51318">
    <property type="entry name" value="TAT"/>
    <property type="match status" value="1"/>
</dbReference>
<dbReference type="AlphaFoldDB" id="A0A840N057"/>
<accession>A0A840N057</accession>
<name>A0A840N057_9BRAD</name>
<dbReference type="InterPro" id="IPR006311">
    <property type="entry name" value="TAT_signal"/>
</dbReference>
<gene>
    <name evidence="1" type="ORF">HNQ36_003454</name>
</gene>
<comment type="caution">
    <text evidence="1">The sequence shown here is derived from an EMBL/GenBank/DDBJ whole genome shotgun (WGS) entry which is preliminary data.</text>
</comment>
<dbReference type="EMBL" id="JACHIJ010000004">
    <property type="protein sequence ID" value="MBB5053463.1"/>
    <property type="molecule type" value="Genomic_DNA"/>
</dbReference>
<sequence>MINTRHLLAAAGAAALAVVVTVPTAPAKAEPVIGVAVTAALTPVTLGAAAAVALVANEAFAERPFGPNGELMKIISVPVKIVDGNVKGSMRESGEIAKGLRATLGISVRDIEKYGIFGGPNSVMRKPFG</sequence>
<proteinExistence type="predicted"/>
<protein>
    <submittedName>
        <fullName evidence="1">Uncharacterized protein</fullName>
    </submittedName>
</protein>